<dbReference type="AlphaFoldDB" id="A0AAW6Q769"/>
<dbReference type="Proteomes" id="UP001214976">
    <property type="component" value="Unassembled WGS sequence"/>
</dbReference>
<dbReference type="RefSeq" id="WP_011199312.1">
    <property type="nucleotide sequence ID" value="NZ_JARQTW010000002.1"/>
</dbReference>
<reference evidence="1" key="1">
    <citation type="submission" date="2023-03" db="EMBL/GenBank/DDBJ databases">
        <title>Classification of Bisgaard taxon 6 and taxon 10 as Exercitatus varius gen. nov., spec. nov.</title>
        <authorList>
            <person name="Christensen H."/>
        </authorList>
    </citation>
    <scope>NUCLEOTIDE SEQUENCE</scope>
    <source>
        <strain evidence="1">86116</strain>
    </source>
</reference>
<gene>
    <name evidence="1" type="ORF">P7M15_02215</name>
</gene>
<dbReference type="Pfam" id="PF11985">
    <property type="entry name" value="Phage_Mu_Gp27"/>
    <property type="match status" value="1"/>
</dbReference>
<name>A0AAW6Q769_9PAST</name>
<proteinExistence type="predicted"/>
<evidence type="ECO:0000313" key="2">
    <source>
        <dbReference type="Proteomes" id="UP001214976"/>
    </source>
</evidence>
<sequence>MKTSIIFNLPADVINELHKRLRESNYSGFIELENWLKNLGFNVSKSGIHRYAQKLKSLDGFIGRSGSFDLAVQLNNSIDDNTPLNLLYQELGKLEYQKQQILQKISAMEAENQI</sequence>
<comment type="caution">
    <text evidence="1">The sequence shown here is derived from an EMBL/GenBank/DDBJ whole genome shotgun (WGS) entry which is preliminary data.</text>
</comment>
<evidence type="ECO:0000313" key="1">
    <source>
        <dbReference type="EMBL" id="MDG2949343.1"/>
    </source>
</evidence>
<accession>A0AAW6Q769</accession>
<organism evidence="1 2">
    <name type="scientific">Exercitatus varius</name>
    <dbReference type="NCBI Taxonomy" id="67857"/>
    <lineage>
        <taxon>Bacteria</taxon>
        <taxon>Pseudomonadati</taxon>
        <taxon>Pseudomonadota</taxon>
        <taxon>Gammaproteobacteria</taxon>
        <taxon>Pasteurellales</taxon>
        <taxon>Pasteurellaceae</taxon>
        <taxon>Exercitatus</taxon>
    </lineage>
</organism>
<dbReference type="EMBL" id="JARQTW010000002">
    <property type="protein sequence ID" value="MDG2949343.1"/>
    <property type="molecule type" value="Genomic_DNA"/>
</dbReference>
<dbReference type="InterPro" id="IPR021874">
    <property type="entry name" value="Phage_Mu_Gp27"/>
</dbReference>
<protein>
    <submittedName>
        <fullName evidence="1">DUF3486 family protein</fullName>
    </submittedName>
</protein>